<sequence>MRFTIFLFIAAVFGSVLELEGSNFNEVVLESGKTTLVKFYASWCSHCKRLEPIWEELAEVYSKRPDVQIVSIDADKHRSVGKKYGVNAFPTLKLFKSSDLQNPIEYEGARSVEAFTNFIVAHTGVKPAGTAPAPVVALHDGNIEQLTEGKDAFISITADWCGHCNNLKPTWDKLAANFAKDSDIVVVGRVQTTDPEATEWIQDKFQVQGFPTLVYIKNGNLDEPEFYQGPRSLSALTEFINENAGTTRSEDGGLHPEAGLLHSLDTLVAKFVGAGKNERVKLAKPLTEAIDQLKTENKYSKEIRYYTKLVNSLVNGPYDFIPKEITRLEKLLTENVSTEAKDSAMFRLNILRFFNSHTTAATYN</sequence>
<keyword evidence="8" id="KW-0676">Redox-active center</keyword>
<feature type="chain" id="PRO_5040234995" description="protein disulfide-isomerase" evidence="10">
    <location>
        <begin position="19"/>
        <end position="364"/>
    </location>
</feature>
<dbReference type="CDD" id="cd02998">
    <property type="entry name" value="PDI_a_ERp38"/>
    <property type="match status" value="1"/>
</dbReference>
<dbReference type="GO" id="GO:0005783">
    <property type="term" value="C:endoplasmic reticulum"/>
    <property type="evidence" value="ECO:0007669"/>
    <property type="project" value="InterPro"/>
</dbReference>
<dbReference type="EMBL" id="JAEUBE010000366">
    <property type="protein sequence ID" value="KAH3663817.1"/>
    <property type="molecule type" value="Genomic_DNA"/>
</dbReference>
<comment type="caution">
    <text evidence="12">The sequence shown here is derived from an EMBL/GenBank/DDBJ whole genome shotgun (WGS) entry which is preliminary data.</text>
</comment>
<dbReference type="SUPFAM" id="SSF47933">
    <property type="entry name" value="ERP29 C domain-like"/>
    <property type="match status" value="1"/>
</dbReference>
<dbReference type="GO" id="GO:0006457">
    <property type="term" value="P:protein folding"/>
    <property type="evidence" value="ECO:0007669"/>
    <property type="project" value="TreeGrafter"/>
</dbReference>
<dbReference type="Proteomes" id="UP000769157">
    <property type="component" value="Unassembled WGS sequence"/>
</dbReference>
<dbReference type="SUPFAM" id="SSF52833">
    <property type="entry name" value="Thioredoxin-like"/>
    <property type="match status" value="2"/>
</dbReference>
<keyword evidence="4 10" id="KW-0732">Signal</keyword>
<reference evidence="12" key="1">
    <citation type="journal article" date="2021" name="Open Biol.">
        <title>Shared evolutionary footprints suggest mitochondrial oxidative damage underlies multiple complex I losses in fungi.</title>
        <authorList>
            <person name="Schikora-Tamarit M.A."/>
            <person name="Marcet-Houben M."/>
            <person name="Nosek J."/>
            <person name="Gabaldon T."/>
        </authorList>
    </citation>
    <scope>NUCLEOTIDE SEQUENCE</scope>
    <source>
        <strain evidence="12">CBS6075</strain>
    </source>
</reference>
<evidence type="ECO:0000256" key="7">
    <source>
        <dbReference type="ARBA" id="ARBA00023235"/>
    </source>
</evidence>
<evidence type="ECO:0000256" key="8">
    <source>
        <dbReference type="ARBA" id="ARBA00023284"/>
    </source>
</evidence>
<feature type="signal peptide" evidence="10">
    <location>
        <begin position="1"/>
        <end position="18"/>
    </location>
</feature>
<reference evidence="12" key="2">
    <citation type="submission" date="2021-01" db="EMBL/GenBank/DDBJ databases">
        <authorList>
            <person name="Schikora-Tamarit M.A."/>
        </authorList>
    </citation>
    <scope>NUCLEOTIDE SEQUENCE</scope>
    <source>
        <strain evidence="12">CBS6075</strain>
    </source>
</reference>
<feature type="domain" description="Thioredoxin" evidence="11">
    <location>
        <begin position="125"/>
        <end position="245"/>
    </location>
</feature>
<dbReference type="GO" id="GO:0003756">
    <property type="term" value="F:protein disulfide isomerase activity"/>
    <property type="evidence" value="ECO:0007669"/>
    <property type="project" value="UniProtKB-EC"/>
</dbReference>
<dbReference type="InterPro" id="IPR036356">
    <property type="entry name" value="ERp29_C_sf"/>
</dbReference>
<feature type="domain" description="Thioredoxin" evidence="11">
    <location>
        <begin position="1"/>
        <end position="124"/>
    </location>
</feature>
<dbReference type="GeneID" id="70237184"/>
<evidence type="ECO:0000313" key="13">
    <source>
        <dbReference type="Proteomes" id="UP000769157"/>
    </source>
</evidence>
<evidence type="ECO:0000256" key="10">
    <source>
        <dbReference type="SAM" id="SignalP"/>
    </source>
</evidence>
<accession>A0A9P8P274</accession>
<dbReference type="AlphaFoldDB" id="A0A9P8P274"/>
<dbReference type="Gene3D" id="1.20.1150.12">
    <property type="entry name" value="Endoplasmic reticulum resident protein 29, C-terminal domain"/>
    <property type="match status" value="1"/>
</dbReference>
<comment type="catalytic activity">
    <reaction evidence="1">
        <text>Catalyzes the rearrangement of -S-S- bonds in proteins.</text>
        <dbReference type="EC" id="5.3.4.1"/>
    </reaction>
</comment>
<dbReference type="PANTHER" id="PTHR45672">
    <property type="entry name" value="PROTEIN DISULFIDE-ISOMERASE C17H9.14C-RELATED"/>
    <property type="match status" value="1"/>
</dbReference>
<keyword evidence="5" id="KW-0677">Repeat</keyword>
<dbReference type="Pfam" id="PF00085">
    <property type="entry name" value="Thioredoxin"/>
    <property type="match status" value="2"/>
</dbReference>
<dbReference type="PANTHER" id="PTHR45672:SF11">
    <property type="entry name" value="PROTEIN DISULFIDE-ISOMERASE C17H9.14C"/>
    <property type="match status" value="1"/>
</dbReference>
<dbReference type="InterPro" id="IPR017937">
    <property type="entry name" value="Thioredoxin_CS"/>
</dbReference>
<dbReference type="InterPro" id="IPR013766">
    <property type="entry name" value="Thioredoxin_domain"/>
</dbReference>
<proteinExistence type="inferred from homology"/>
<evidence type="ECO:0000259" key="11">
    <source>
        <dbReference type="PROSITE" id="PS51352"/>
    </source>
</evidence>
<dbReference type="InterPro" id="IPR051063">
    <property type="entry name" value="PDI"/>
</dbReference>
<evidence type="ECO:0000256" key="5">
    <source>
        <dbReference type="ARBA" id="ARBA00022737"/>
    </source>
</evidence>
<keyword evidence="7" id="KW-0413">Isomerase</keyword>
<protein>
    <recommendedName>
        <fullName evidence="3">protein disulfide-isomerase</fullName>
        <ecNumber evidence="3">5.3.4.1</ecNumber>
    </recommendedName>
</protein>
<evidence type="ECO:0000256" key="6">
    <source>
        <dbReference type="ARBA" id="ARBA00023157"/>
    </source>
</evidence>
<dbReference type="InterPro" id="IPR011679">
    <property type="entry name" value="ERp29_C"/>
</dbReference>
<dbReference type="PROSITE" id="PS00194">
    <property type="entry name" value="THIOREDOXIN_1"/>
    <property type="match status" value="1"/>
</dbReference>
<dbReference type="InterPro" id="IPR005788">
    <property type="entry name" value="PDI_thioredoxin-like_dom"/>
</dbReference>
<dbReference type="NCBIfam" id="TIGR01126">
    <property type="entry name" value="pdi_dom"/>
    <property type="match status" value="1"/>
</dbReference>
<name>A0A9P8P274_9ASCO</name>
<evidence type="ECO:0000256" key="4">
    <source>
        <dbReference type="ARBA" id="ARBA00022729"/>
    </source>
</evidence>
<dbReference type="OrthoDB" id="10264505at2759"/>
<evidence type="ECO:0000256" key="1">
    <source>
        <dbReference type="ARBA" id="ARBA00001182"/>
    </source>
</evidence>
<keyword evidence="13" id="KW-1185">Reference proteome</keyword>
<dbReference type="EC" id="5.3.4.1" evidence="3"/>
<dbReference type="PROSITE" id="PS51352">
    <property type="entry name" value="THIOREDOXIN_2"/>
    <property type="match status" value="2"/>
</dbReference>
<evidence type="ECO:0000256" key="3">
    <source>
        <dbReference type="ARBA" id="ARBA00012723"/>
    </source>
</evidence>
<dbReference type="RefSeq" id="XP_046060153.1">
    <property type="nucleotide sequence ID" value="XM_046206382.1"/>
</dbReference>
<dbReference type="Gene3D" id="3.40.30.10">
    <property type="entry name" value="Glutaredoxin"/>
    <property type="match status" value="2"/>
</dbReference>
<dbReference type="Pfam" id="PF07749">
    <property type="entry name" value="ERp29"/>
    <property type="match status" value="1"/>
</dbReference>
<gene>
    <name evidence="12" type="ORF">OGAPHI_005220</name>
</gene>
<evidence type="ECO:0000256" key="2">
    <source>
        <dbReference type="ARBA" id="ARBA00006347"/>
    </source>
</evidence>
<organism evidence="12 13">
    <name type="scientific">Ogataea philodendri</name>
    <dbReference type="NCBI Taxonomy" id="1378263"/>
    <lineage>
        <taxon>Eukaryota</taxon>
        <taxon>Fungi</taxon>
        <taxon>Dikarya</taxon>
        <taxon>Ascomycota</taxon>
        <taxon>Saccharomycotina</taxon>
        <taxon>Pichiomycetes</taxon>
        <taxon>Pichiales</taxon>
        <taxon>Pichiaceae</taxon>
        <taxon>Ogataea</taxon>
    </lineage>
</organism>
<comment type="similarity">
    <text evidence="2 9">Belongs to the protein disulfide isomerase family.</text>
</comment>
<dbReference type="PRINTS" id="PR00421">
    <property type="entry name" value="THIOREDOXIN"/>
</dbReference>
<dbReference type="InterPro" id="IPR036249">
    <property type="entry name" value="Thioredoxin-like_sf"/>
</dbReference>
<keyword evidence="6" id="KW-1015">Disulfide bond</keyword>
<evidence type="ECO:0000256" key="9">
    <source>
        <dbReference type="RuleBase" id="RU004208"/>
    </source>
</evidence>
<evidence type="ECO:0000313" key="12">
    <source>
        <dbReference type="EMBL" id="KAH3663817.1"/>
    </source>
</evidence>